<sequence length="824" mass="94346">MNAGSLFADLILPLPLAGLFTYSIPWELQSKVAIGKRVVVSFGGKKIYSGIVKNIHNNPPEDYEVKDIIACLDETPIINHLQFSFWDWISDYYQSNLGDVYKAAIPAGLKLESQTKISYREDFTAEARLSKTEELIITVLKSSKDVNIQTLTQASGLKNVLPQIKKLLEKGAIEVEERILSSYKEKQIKYVRLHQSIKEDEIGEKLNSLNRAKKQQEILFSFLNLSKIGIAEVPEKVTATELLLNSDSTSSILKALVDKQILEIYFESTDRLDFSDAEINPLKELNQHQAQAIKEIREGFESKNTSLLHGVTSSGKTEIYIHLIKEQIDQGKQVLYLLPEIALTTQIITRLKHVFGNKVGVYHSKFNDAERVEVYNNIQQNNPDKSYQVILGVRSSIFLPFSNLGLIIIDEEHENTYKQFDPAPRYHARDAALFLAHLHKAKTLLGTATPAIETYANCKQGKYALVELMHRYQDIKMPEILLADLKEAKRKKRMKSIFTPELYEEINTALEKKEQVILFQNRRGYAPYLECKSCGWVPHCENCSVSLTYHQYNNQLTCHYCGHSTQPPQSCMQCESTNMVDKGFGTEKIEDELRIFFPQARIARMDLDTTRSKTAYEKLIYKFENHELDILVGTQMVSKGLDFDHVSLVGILNADSMLNFPDFRAHERSYQLMAQVSGRAGRKNKQGKVIIQTHEPKHPIIQSVIQNDYVGMYQTQMSEREEFIYPPFYRLINITLKHKNNGLLTQAANMLAQSLRKTFGIRVFGPQAPVINRIQNYYIVNILLKIEKKSSPAKAKWILNREANNLKAIERFKMVMVQFDVDPM</sequence>
<dbReference type="EC" id="5.6.2.4" evidence="12"/>
<dbReference type="GO" id="GO:0006269">
    <property type="term" value="P:DNA replication, synthesis of primer"/>
    <property type="evidence" value="ECO:0007669"/>
    <property type="project" value="UniProtKB-KW"/>
</dbReference>
<organism evidence="15 16">
    <name type="scientific">Ancylomarina euxinus</name>
    <dbReference type="NCBI Taxonomy" id="2283627"/>
    <lineage>
        <taxon>Bacteria</taxon>
        <taxon>Pseudomonadati</taxon>
        <taxon>Bacteroidota</taxon>
        <taxon>Bacteroidia</taxon>
        <taxon>Marinilabiliales</taxon>
        <taxon>Marinifilaceae</taxon>
        <taxon>Ancylomarina</taxon>
    </lineage>
</organism>
<comment type="cofactor">
    <cofactor evidence="12">
        <name>Zn(2+)</name>
        <dbReference type="ChEBI" id="CHEBI:29105"/>
    </cofactor>
    <text evidence="12">Binds 2 zinc ions per subunit.</text>
</comment>
<evidence type="ECO:0000256" key="5">
    <source>
        <dbReference type="ARBA" id="ARBA00022801"/>
    </source>
</evidence>
<dbReference type="HAMAP" id="MF_00983">
    <property type="entry name" value="PriA"/>
    <property type="match status" value="1"/>
</dbReference>
<dbReference type="FunFam" id="3.40.1440.60:FF:000001">
    <property type="entry name" value="Primosomal protein N"/>
    <property type="match status" value="1"/>
</dbReference>
<dbReference type="GO" id="GO:0005524">
    <property type="term" value="F:ATP binding"/>
    <property type="evidence" value="ECO:0007669"/>
    <property type="project" value="UniProtKB-UniRule"/>
</dbReference>
<accession>A0A425Y3I7</accession>
<dbReference type="Pfam" id="PF17764">
    <property type="entry name" value="PriA_3primeBD"/>
    <property type="match status" value="1"/>
</dbReference>
<comment type="catalytic activity">
    <reaction evidence="11 12">
        <text>ATP + H2O = ADP + phosphate + H(+)</text>
        <dbReference type="Rhea" id="RHEA:13065"/>
        <dbReference type="ChEBI" id="CHEBI:15377"/>
        <dbReference type="ChEBI" id="CHEBI:15378"/>
        <dbReference type="ChEBI" id="CHEBI:30616"/>
        <dbReference type="ChEBI" id="CHEBI:43474"/>
        <dbReference type="ChEBI" id="CHEBI:456216"/>
        <dbReference type="EC" id="5.6.2.4"/>
    </reaction>
</comment>
<evidence type="ECO:0000256" key="9">
    <source>
        <dbReference type="ARBA" id="ARBA00023125"/>
    </source>
</evidence>
<dbReference type="GO" id="GO:1990077">
    <property type="term" value="C:primosome complex"/>
    <property type="evidence" value="ECO:0007669"/>
    <property type="project" value="UniProtKB-UniRule"/>
</dbReference>
<feature type="binding site" evidence="12">
    <location>
        <position position="543"/>
    </location>
    <ligand>
        <name>Zn(2+)</name>
        <dbReference type="ChEBI" id="CHEBI:29105"/>
        <label>2</label>
    </ligand>
</feature>
<dbReference type="CDD" id="cd18804">
    <property type="entry name" value="SF2_C_priA"/>
    <property type="match status" value="1"/>
</dbReference>
<feature type="binding site" evidence="12">
    <location>
        <position position="574"/>
    </location>
    <ligand>
        <name>Zn(2+)</name>
        <dbReference type="ChEBI" id="CHEBI:29105"/>
        <label>1</label>
    </ligand>
</feature>
<evidence type="ECO:0000256" key="6">
    <source>
        <dbReference type="ARBA" id="ARBA00022806"/>
    </source>
</evidence>
<keyword evidence="9 12" id="KW-0238">DNA-binding</keyword>
<dbReference type="Pfam" id="PF18074">
    <property type="entry name" value="PriA_C"/>
    <property type="match status" value="1"/>
</dbReference>
<evidence type="ECO:0000256" key="4">
    <source>
        <dbReference type="ARBA" id="ARBA00022741"/>
    </source>
</evidence>
<feature type="binding site" evidence="12">
    <location>
        <position position="571"/>
    </location>
    <ligand>
        <name>Zn(2+)</name>
        <dbReference type="ChEBI" id="CHEBI:29105"/>
        <label>1</label>
    </ligand>
</feature>
<comment type="caution">
    <text evidence="15">The sequence shown here is derived from an EMBL/GenBank/DDBJ whole genome shotgun (WGS) entry which is preliminary data.</text>
</comment>
<dbReference type="SMART" id="SM00490">
    <property type="entry name" value="HELICc"/>
    <property type="match status" value="1"/>
</dbReference>
<dbReference type="CDD" id="cd17929">
    <property type="entry name" value="DEXHc_priA"/>
    <property type="match status" value="1"/>
</dbReference>
<dbReference type="AlphaFoldDB" id="A0A425Y3I7"/>
<keyword evidence="10 12" id="KW-0413">Isomerase</keyword>
<dbReference type="FunFam" id="3.40.50.300:FF:000489">
    <property type="entry name" value="Primosome assembly protein PriA"/>
    <property type="match status" value="1"/>
</dbReference>
<feature type="binding site" evidence="12">
    <location>
        <position position="531"/>
    </location>
    <ligand>
        <name>Zn(2+)</name>
        <dbReference type="ChEBI" id="CHEBI:29105"/>
        <label>1</label>
    </ligand>
</feature>
<dbReference type="InterPro" id="IPR005259">
    <property type="entry name" value="PriA"/>
</dbReference>
<evidence type="ECO:0000256" key="12">
    <source>
        <dbReference type="HAMAP-Rule" id="MF_00983"/>
    </source>
</evidence>
<dbReference type="Gene3D" id="3.40.50.300">
    <property type="entry name" value="P-loop containing nucleotide triphosphate hydrolases"/>
    <property type="match status" value="2"/>
</dbReference>
<name>A0A425Y3I7_9BACT</name>
<dbReference type="PROSITE" id="PS51192">
    <property type="entry name" value="HELICASE_ATP_BIND_1"/>
    <property type="match status" value="1"/>
</dbReference>
<evidence type="ECO:0000256" key="8">
    <source>
        <dbReference type="ARBA" id="ARBA00022840"/>
    </source>
</evidence>
<dbReference type="Pfam" id="PF18319">
    <property type="entry name" value="Zn_ribbon_PriA"/>
    <property type="match status" value="1"/>
</dbReference>
<dbReference type="PANTHER" id="PTHR30580:SF0">
    <property type="entry name" value="PRIMOSOMAL PROTEIN N"/>
    <property type="match status" value="1"/>
</dbReference>
<evidence type="ECO:0000256" key="1">
    <source>
        <dbReference type="ARBA" id="ARBA00022515"/>
    </source>
</evidence>
<feature type="binding site" evidence="12">
    <location>
        <position position="540"/>
    </location>
    <ligand>
        <name>Zn(2+)</name>
        <dbReference type="ChEBI" id="CHEBI:29105"/>
        <label>2</label>
    </ligand>
</feature>
<dbReference type="GO" id="GO:0016887">
    <property type="term" value="F:ATP hydrolysis activity"/>
    <property type="evidence" value="ECO:0007669"/>
    <property type="project" value="RHEA"/>
</dbReference>
<dbReference type="SUPFAM" id="SSF52540">
    <property type="entry name" value="P-loop containing nucleoside triphosphate hydrolases"/>
    <property type="match status" value="2"/>
</dbReference>
<dbReference type="InterPro" id="IPR041236">
    <property type="entry name" value="PriA_C"/>
</dbReference>
<evidence type="ECO:0000313" key="16">
    <source>
        <dbReference type="Proteomes" id="UP000285794"/>
    </source>
</evidence>
<dbReference type="InterPro" id="IPR041222">
    <property type="entry name" value="PriA_3primeBD"/>
</dbReference>
<dbReference type="RefSeq" id="WP_125030153.1">
    <property type="nucleotide sequence ID" value="NZ_JAPXVP010000001.1"/>
</dbReference>
<dbReference type="InterPro" id="IPR042115">
    <property type="entry name" value="PriA_3primeBD_sf"/>
</dbReference>
<dbReference type="GO" id="GO:0006310">
    <property type="term" value="P:DNA recombination"/>
    <property type="evidence" value="ECO:0007669"/>
    <property type="project" value="InterPro"/>
</dbReference>
<dbReference type="InterPro" id="IPR011545">
    <property type="entry name" value="DEAD/DEAH_box_helicase_dom"/>
</dbReference>
<dbReference type="PROSITE" id="PS51194">
    <property type="entry name" value="HELICASE_CTER"/>
    <property type="match status" value="1"/>
</dbReference>
<evidence type="ECO:0000256" key="3">
    <source>
        <dbReference type="ARBA" id="ARBA00022723"/>
    </source>
</evidence>
<comment type="similarity">
    <text evidence="12">Belongs to the helicase family. PriA subfamily.</text>
</comment>
<dbReference type="SMART" id="SM00487">
    <property type="entry name" value="DEXDc"/>
    <property type="match status" value="1"/>
</dbReference>
<dbReference type="InterPro" id="IPR001650">
    <property type="entry name" value="Helicase_C-like"/>
</dbReference>
<dbReference type="GO" id="GO:0003677">
    <property type="term" value="F:DNA binding"/>
    <property type="evidence" value="ECO:0007669"/>
    <property type="project" value="UniProtKB-UniRule"/>
</dbReference>
<feature type="binding site" evidence="12">
    <location>
        <position position="561"/>
    </location>
    <ligand>
        <name>Zn(2+)</name>
        <dbReference type="ChEBI" id="CHEBI:29105"/>
        <label>2</label>
    </ligand>
</feature>
<evidence type="ECO:0000256" key="10">
    <source>
        <dbReference type="ARBA" id="ARBA00023235"/>
    </source>
</evidence>
<dbReference type="InterPro" id="IPR027417">
    <property type="entry name" value="P-loop_NTPase"/>
</dbReference>
<comment type="subunit">
    <text evidence="12">Component of the replication restart primosome.</text>
</comment>
<dbReference type="NCBIfam" id="TIGR00595">
    <property type="entry name" value="priA"/>
    <property type="match status" value="1"/>
</dbReference>
<proteinExistence type="inferred from homology"/>
<dbReference type="EMBL" id="QQWG01000005">
    <property type="protein sequence ID" value="RRG22526.1"/>
    <property type="molecule type" value="Genomic_DNA"/>
</dbReference>
<dbReference type="Proteomes" id="UP000285794">
    <property type="component" value="Unassembled WGS sequence"/>
</dbReference>
<reference evidence="15 16" key="1">
    <citation type="submission" date="2018-07" db="EMBL/GenBank/DDBJ databases">
        <title>Draft genome sequence of Ancylomarina sp. M1P.</title>
        <authorList>
            <person name="Yadav S."/>
            <person name="Villanueva L."/>
            <person name="Damste J.S.S."/>
        </authorList>
    </citation>
    <scope>NUCLEOTIDE SEQUENCE [LARGE SCALE GENOMIC DNA]</scope>
    <source>
        <strain evidence="15 16">M1P</strain>
    </source>
</reference>
<keyword evidence="2 12" id="KW-0235">DNA replication</keyword>
<evidence type="ECO:0000256" key="11">
    <source>
        <dbReference type="ARBA" id="ARBA00048988"/>
    </source>
</evidence>
<dbReference type="Gene3D" id="3.40.1440.60">
    <property type="entry name" value="PriA, 3(prime) DNA-binding domain"/>
    <property type="match status" value="1"/>
</dbReference>
<keyword evidence="4 12" id="KW-0547">Nucleotide-binding</keyword>
<keyword evidence="8 12" id="KW-0067">ATP-binding</keyword>
<evidence type="ECO:0000256" key="7">
    <source>
        <dbReference type="ARBA" id="ARBA00022833"/>
    </source>
</evidence>
<keyword evidence="5 12" id="KW-0378">Hydrolase</keyword>
<comment type="function">
    <text evidence="12">Initiates the restart of stalled replication forks, which reloads the replicative helicase on sites other than the origin of replication. Recognizes and binds to abandoned replication forks and remodels them to uncover a helicase loading site. Promotes assembly of the primosome at these replication forks.</text>
</comment>
<dbReference type="InterPro" id="IPR014001">
    <property type="entry name" value="Helicase_ATP-bd"/>
</dbReference>
<dbReference type="GO" id="GO:0043138">
    <property type="term" value="F:3'-5' DNA helicase activity"/>
    <property type="evidence" value="ECO:0007669"/>
    <property type="project" value="UniProtKB-EC"/>
</dbReference>
<dbReference type="PANTHER" id="PTHR30580">
    <property type="entry name" value="PRIMOSOMAL PROTEIN N"/>
    <property type="match status" value="1"/>
</dbReference>
<keyword evidence="3 12" id="KW-0479">Metal-binding</keyword>
<gene>
    <name evidence="12 15" type="primary">priA</name>
    <name evidence="15" type="ORF">DWB61_06840</name>
</gene>
<evidence type="ECO:0000259" key="14">
    <source>
        <dbReference type="PROSITE" id="PS51194"/>
    </source>
</evidence>
<evidence type="ECO:0000259" key="13">
    <source>
        <dbReference type="PROSITE" id="PS51192"/>
    </source>
</evidence>
<keyword evidence="6 12" id="KW-0347">Helicase</keyword>
<feature type="domain" description="Helicase ATP-binding" evidence="13">
    <location>
        <begin position="297"/>
        <end position="468"/>
    </location>
</feature>
<dbReference type="GO" id="GO:0008270">
    <property type="term" value="F:zinc ion binding"/>
    <property type="evidence" value="ECO:0007669"/>
    <property type="project" value="UniProtKB-UniRule"/>
</dbReference>
<feature type="binding site" evidence="12">
    <location>
        <position position="558"/>
    </location>
    <ligand>
        <name>Zn(2+)</name>
        <dbReference type="ChEBI" id="CHEBI:29105"/>
        <label>2</label>
    </ligand>
</feature>
<dbReference type="Pfam" id="PF00270">
    <property type="entry name" value="DEAD"/>
    <property type="match status" value="1"/>
</dbReference>
<protein>
    <recommendedName>
        <fullName evidence="12">Replication restart protein PriA</fullName>
    </recommendedName>
    <alternativeName>
        <fullName evidence="12">ATP-dependent DNA helicase PriA</fullName>
        <ecNumber evidence="12">5.6.2.4</ecNumber>
    </alternativeName>
    <alternativeName>
        <fullName evidence="12">DNA 3'-5' helicase PriA</fullName>
    </alternativeName>
</protein>
<keyword evidence="7 12" id="KW-0862">Zinc</keyword>
<feature type="domain" description="Helicase C-terminal" evidence="14">
    <location>
        <begin position="555"/>
        <end position="723"/>
    </location>
</feature>
<dbReference type="GO" id="GO:0006302">
    <property type="term" value="P:double-strand break repair"/>
    <property type="evidence" value="ECO:0007669"/>
    <property type="project" value="InterPro"/>
</dbReference>
<comment type="catalytic activity">
    <reaction evidence="12">
        <text>Couples ATP hydrolysis with the unwinding of duplex DNA by translocating in the 3'-5' direction.</text>
        <dbReference type="EC" id="5.6.2.4"/>
    </reaction>
</comment>
<evidence type="ECO:0000256" key="2">
    <source>
        <dbReference type="ARBA" id="ARBA00022705"/>
    </source>
</evidence>
<dbReference type="OrthoDB" id="9759544at2"/>
<dbReference type="GO" id="GO:0006270">
    <property type="term" value="P:DNA replication initiation"/>
    <property type="evidence" value="ECO:0007669"/>
    <property type="project" value="TreeGrafter"/>
</dbReference>
<feature type="binding site" evidence="12">
    <location>
        <position position="534"/>
    </location>
    <ligand>
        <name>Zn(2+)</name>
        <dbReference type="ChEBI" id="CHEBI:29105"/>
        <label>1</label>
    </ligand>
</feature>
<dbReference type="InterPro" id="IPR040498">
    <property type="entry name" value="PriA_CRR"/>
</dbReference>
<keyword evidence="1 12" id="KW-0639">Primosome</keyword>
<keyword evidence="16" id="KW-1185">Reference proteome</keyword>
<evidence type="ECO:0000313" key="15">
    <source>
        <dbReference type="EMBL" id="RRG22526.1"/>
    </source>
</evidence>